<dbReference type="EMBL" id="GL945442">
    <property type="protein sequence ID" value="EGO20063.1"/>
    <property type="molecule type" value="Genomic_DNA"/>
</dbReference>
<reference evidence="2" key="1">
    <citation type="submission" date="2011-04" db="EMBL/GenBank/DDBJ databases">
        <title>Evolution of plant cell wall degrading machinery underlies the functional diversity of forest fungi.</title>
        <authorList>
            <consortium name="US DOE Joint Genome Institute (JGI-PGF)"/>
            <person name="Eastwood D.C."/>
            <person name="Floudas D."/>
            <person name="Binder M."/>
            <person name="Majcherczyk A."/>
            <person name="Schneider P."/>
            <person name="Aerts A."/>
            <person name="Asiegbu F.O."/>
            <person name="Baker S.E."/>
            <person name="Barry K."/>
            <person name="Bendiksby M."/>
            <person name="Blumentritt M."/>
            <person name="Coutinho P.M."/>
            <person name="Cullen D."/>
            <person name="Cullen D."/>
            <person name="Gathman A."/>
            <person name="Goodell B."/>
            <person name="Henrissat B."/>
            <person name="Ihrmark K."/>
            <person name="Kauserud H."/>
            <person name="Kohler A."/>
            <person name="LaButti K."/>
            <person name="Lapidus A."/>
            <person name="Lavin J.L."/>
            <person name="Lee Y.-H."/>
            <person name="Lindquist E."/>
            <person name="Lilly W."/>
            <person name="Lucas S."/>
            <person name="Morin E."/>
            <person name="Murat C."/>
            <person name="Oguiza J.A."/>
            <person name="Park J."/>
            <person name="Pisabarro A.G."/>
            <person name="Riley R."/>
            <person name="Rosling A."/>
            <person name="Salamov A."/>
            <person name="Schmidt O."/>
            <person name="Schmutz J."/>
            <person name="Skrede I."/>
            <person name="Stenlid J."/>
            <person name="Wiebenga A."/>
            <person name="Xie X."/>
            <person name="Kues U."/>
            <person name="Hibbett D.S."/>
            <person name="Hoffmeister D."/>
            <person name="Hogberg N."/>
            <person name="Martin F."/>
            <person name="Grigoriev I.V."/>
            <person name="Watkinson S.C."/>
        </authorList>
    </citation>
    <scope>NUCLEOTIDE SEQUENCE</scope>
    <source>
        <strain evidence="2">S7.9</strain>
    </source>
</reference>
<gene>
    <name evidence="2" type="ORF">SERLADRAFT_442856</name>
</gene>
<proteinExistence type="predicted"/>
<dbReference type="RefSeq" id="XP_007323498.1">
    <property type="nucleotide sequence ID" value="XM_007323436.1"/>
</dbReference>
<feature type="compositionally biased region" description="Basic residues" evidence="1">
    <location>
        <begin position="58"/>
        <end position="69"/>
    </location>
</feature>
<evidence type="ECO:0000313" key="2">
    <source>
        <dbReference type="EMBL" id="EGO20063.1"/>
    </source>
</evidence>
<dbReference type="KEGG" id="sla:SERLADRAFT_442856"/>
<feature type="region of interest" description="Disordered" evidence="1">
    <location>
        <begin position="18"/>
        <end position="91"/>
    </location>
</feature>
<dbReference type="AlphaFoldDB" id="F8PA66"/>
<protein>
    <submittedName>
        <fullName evidence="2">Uncharacterized protein</fullName>
    </submittedName>
</protein>
<name>F8PA66_SERL9</name>
<sequence>MSKEDFEDILLWKEEDKHAKAQMHNKDVQSPSISSSDDDDVGGPMDRVIFLAATRGGKQARKSRTKKRPAPPTSNSLPMHSKAPIAEKLSNRYDTKTCTDLTSSLFRSKPRPLKTPELCPLAPSTSSSSSQVLPSRIL</sequence>
<dbReference type="HOGENOM" id="CLU_1856511_0_0_1"/>
<feature type="compositionally biased region" description="Basic and acidic residues" evidence="1">
    <location>
        <begin position="18"/>
        <end position="27"/>
    </location>
</feature>
<dbReference type="Proteomes" id="UP000008064">
    <property type="component" value="Unassembled WGS sequence"/>
</dbReference>
<accession>F8PA66</accession>
<feature type="region of interest" description="Disordered" evidence="1">
    <location>
        <begin position="103"/>
        <end position="138"/>
    </location>
</feature>
<organism>
    <name type="scientific">Serpula lacrymans var. lacrymans (strain S7.9)</name>
    <name type="common">Dry rot fungus</name>
    <dbReference type="NCBI Taxonomy" id="578457"/>
    <lineage>
        <taxon>Eukaryota</taxon>
        <taxon>Fungi</taxon>
        <taxon>Dikarya</taxon>
        <taxon>Basidiomycota</taxon>
        <taxon>Agaricomycotina</taxon>
        <taxon>Agaricomycetes</taxon>
        <taxon>Agaricomycetidae</taxon>
        <taxon>Boletales</taxon>
        <taxon>Coniophorineae</taxon>
        <taxon>Serpulaceae</taxon>
        <taxon>Serpula</taxon>
    </lineage>
</organism>
<evidence type="ECO:0000256" key="1">
    <source>
        <dbReference type="SAM" id="MobiDB-lite"/>
    </source>
</evidence>
<dbReference type="GeneID" id="18815802"/>